<keyword evidence="3" id="KW-1185">Reference proteome</keyword>
<organism evidence="2 3">
    <name type="scientific">Natronosporangium hydrolyticum</name>
    <dbReference type="NCBI Taxonomy" id="2811111"/>
    <lineage>
        <taxon>Bacteria</taxon>
        <taxon>Bacillati</taxon>
        <taxon>Actinomycetota</taxon>
        <taxon>Actinomycetes</taxon>
        <taxon>Micromonosporales</taxon>
        <taxon>Micromonosporaceae</taxon>
        <taxon>Natronosporangium</taxon>
    </lineage>
</organism>
<dbReference type="InterPro" id="IPR032716">
    <property type="entry name" value="ACC_epsilon"/>
</dbReference>
<feature type="region of interest" description="Disordered" evidence="1">
    <location>
        <begin position="48"/>
        <end position="78"/>
    </location>
</feature>
<dbReference type="GO" id="GO:0003989">
    <property type="term" value="F:acetyl-CoA carboxylase activity"/>
    <property type="evidence" value="ECO:0007669"/>
    <property type="project" value="InterPro"/>
</dbReference>
<name>A0A895YBW5_9ACTN</name>
<dbReference type="EMBL" id="CP070499">
    <property type="protein sequence ID" value="QSB15267.1"/>
    <property type="molecule type" value="Genomic_DNA"/>
</dbReference>
<protein>
    <submittedName>
        <fullName evidence="2">Acyl-CoA carboxylase subunit epsilon</fullName>
    </submittedName>
</protein>
<dbReference type="Proteomes" id="UP000662857">
    <property type="component" value="Chromosome"/>
</dbReference>
<dbReference type="KEGG" id="nhy:JQS43_02570"/>
<accession>A0A895YBW5</accession>
<dbReference type="AlphaFoldDB" id="A0A895YBW5"/>
<evidence type="ECO:0000256" key="1">
    <source>
        <dbReference type="SAM" id="MobiDB-lite"/>
    </source>
</evidence>
<gene>
    <name evidence="2" type="ORF">JQS43_02570</name>
</gene>
<proteinExistence type="predicted"/>
<evidence type="ECO:0000313" key="3">
    <source>
        <dbReference type="Proteomes" id="UP000662857"/>
    </source>
</evidence>
<dbReference type="GO" id="GO:0004658">
    <property type="term" value="F:propionyl-CoA carboxylase activity"/>
    <property type="evidence" value="ECO:0007669"/>
    <property type="project" value="InterPro"/>
</dbReference>
<reference evidence="2" key="1">
    <citation type="submission" date="2021-02" db="EMBL/GenBank/DDBJ databases">
        <title>Natrosporangium hydrolyticum gen. nov., sp. nov, a haloalkaliphilic actinobacterium from a soda solonchak soil.</title>
        <authorList>
            <person name="Sorokin D.Y."/>
            <person name="Khijniak T.V."/>
            <person name="Zakharycheva A.P."/>
            <person name="Boueva O.V."/>
            <person name="Ariskina E.V."/>
            <person name="Hahnke R.L."/>
            <person name="Bunk B."/>
            <person name="Sproer C."/>
            <person name="Schumann P."/>
            <person name="Evtushenko L.I."/>
            <person name="Kublanov I.V."/>
        </authorList>
    </citation>
    <scope>NUCLEOTIDE SEQUENCE</scope>
    <source>
        <strain evidence="2">DSM 106523</strain>
    </source>
</reference>
<dbReference type="RefSeq" id="WP_239677449.1">
    <property type="nucleotide sequence ID" value="NZ_CP070499.1"/>
</dbReference>
<evidence type="ECO:0000313" key="2">
    <source>
        <dbReference type="EMBL" id="QSB15267.1"/>
    </source>
</evidence>
<dbReference type="Pfam" id="PF13822">
    <property type="entry name" value="ACC_epsilon"/>
    <property type="match status" value="1"/>
</dbReference>
<sequence length="78" mass="8117">MGDDQQQLVRVVKGTPTAEELAALAAVLWQRARAAAVTDSPAVSAGSQWVRSSRPGATVGARPADRGAHAWRGSALPR</sequence>